<evidence type="ECO:0000313" key="3">
    <source>
        <dbReference type="Proteomes" id="UP000541352"/>
    </source>
</evidence>
<protein>
    <submittedName>
        <fullName evidence="2">Uncharacterized protein</fullName>
    </submittedName>
</protein>
<keyword evidence="3" id="KW-1185">Reference proteome</keyword>
<keyword evidence="1" id="KW-0732">Signal</keyword>
<dbReference type="AlphaFoldDB" id="A0A7W5ZJY9"/>
<name>A0A7W5ZJY9_9BACT</name>
<organism evidence="2 3">
    <name type="scientific">Runella defluvii</name>
    <dbReference type="NCBI Taxonomy" id="370973"/>
    <lineage>
        <taxon>Bacteria</taxon>
        <taxon>Pseudomonadati</taxon>
        <taxon>Bacteroidota</taxon>
        <taxon>Cytophagia</taxon>
        <taxon>Cytophagales</taxon>
        <taxon>Spirosomataceae</taxon>
        <taxon>Runella</taxon>
    </lineage>
</organism>
<accession>A0A7W5ZJY9</accession>
<evidence type="ECO:0000313" key="2">
    <source>
        <dbReference type="EMBL" id="MBB3837267.1"/>
    </source>
</evidence>
<dbReference type="EMBL" id="JACIBY010000002">
    <property type="protein sequence ID" value="MBB3837267.1"/>
    <property type="molecule type" value="Genomic_DNA"/>
</dbReference>
<sequence>MKKAFTLLYSTLCLLHSTLFIPLWGQEGADSIRLSHSEETGTLEKQRFIDRYDYVFMTKEPTKWMLKGYGDINNLLASHPFQRSYVNHVVDFRLGAEYKINPSLSIGIDVTRLSNRPVTPDGLTDYSAIYSSSSNRNWRASAELRWYYDIAARIKQGKSSNNFSGNYVSIRYEKVWQNNGSIGTTLSGFNGKWDTDYFSNYYNSQLSLSYGIQRRLFRYGLIDMSLSLNRRTDQQVHRQLTFLDGDNSMIQPVDWNNIQESITSEPQHNWSITTRFKIGIALADFKKTAKVPRDVFQCLENERSLWKFNWPIIHLSASTQLFHGSIGYEHKIAQSPLSINSYLDLSASNSFQKNVSFYNPETGTSFRGNTQGVILTAKLAIQPRWYLLMNRQMRLGKSGNNLSGLYTGLNTIFFGSHSSAKTELYKNSFTFTPAFINTGLLLGYQRKLFKNGFVDLNLTKGILDRKPYVLGINNFLLDLKLGFAL</sequence>
<proteinExistence type="predicted"/>
<gene>
    <name evidence="2" type="ORF">FHS57_001261</name>
</gene>
<reference evidence="2 3" key="1">
    <citation type="submission" date="2020-08" db="EMBL/GenBank/DDBJ databases">
        <title>Genomic Encyclopedia of Type Strains, Phase IV (KMG-IV): sequencing the most valuable type-strain genomes for metagenomic binning, comparative biology and taxonomic classification.</title>
        <authorList>
            <person name="Goeker M."/>
        </authorList>
    </citation>
    <scope>NUCLEOTIDE SEQUENCE [LARGE SCALE GENOMIC DNA]</scope>
    <source>
        <strain evidence="2 3">DSM 17976</strain>
    </source>
</reference>
<dbReference type="RefSeq" id="WP_183972009.1">
    <property type="nucleotide sequence ID" value="NZ_JACIBY010000002.1"/>
</dbReference>
<comment type="caution">
    <text evidence="2">The sequence shown here is derived from an EMBL/GenBank/DDBJ whole genome shotgun (WGS) entry which is preliminary data.</text>
</comment>
<dbReference type="Proteomes" id="UP000541352">
    <property type="component" value="Unassembled WGS sequence"/>
</dbReference>
<feature type="signal peptide" evidence="1">
    <location>
        <begin position="1"/>
        <end position="25"/>
    </location>
</feature>
<evidence type="ECO:0000256" key="1">
    <source>
        <dbReference type="SAM" id="SignalP"/>
    </source>
</evidence>
<feature type="chain" id="PRO_5031480495" evidence="1">
    <location>
        <begin position="26"/>
        <end position="485"/>
    </location>
</feature>